<proteinExistence type="predicted"/>
<gene>
    <name evidence="15" type="ORF">CO172_03820</name>
</gene>
<evidence type="ECO:0000256" key="7">
    <source>
        <dbReference type="ARBA" id="ARBA00022842"/>
    </source>
</evidence>
<dbReference type="GO" id="GO:0046872">
    <property type="term" value="F:metal ion binding"/>
    <property type="evidence" value="ECO:0007669"/>
    <property type="project" value="UniProtKB-KW"/>
</dbReference>
<comment type="pathway">
    <text evidence="1">Pyrimidine metabolism; CTP biosynthesis via de novo pathway; CTP from UDP: step 2/2.</text>
</comment>
<dbReference type="GO" id="GO:0006241">
    <property type="term" value="P:CTP biosynthetic process"/>
    <property type="evidence" value="ECO:0007669"/>
    <property type="project" value="TreeGrafter"/>
</dbReference>
<evidence type="ECO:0000256" key="11">
    <source>
        <dbReference type="ARBA" id="ARBA00075170"/>
    </source>
</evidence>
<dbReference type="NCBIfam" id="NF003792">
    <property type="entry name" value="PRK05380.1"/>
    <property type="match status" value="1"/>
</dbReference>
<dbReference type="InterPro" id="IPR004468">
    <property type="entry name" value="CTP_synthase"/>
</dbReference>
<keyword evidence="3" id="KW-0436">Ligase</keyword>
<dbReference type="InterPro" id="IPR017456">
    <property type="entry name" value="CTP_synthase_N"/>
</dbReference>
<evidence type="ECO:0000256" key="1">
    <source>
        <dbReference type="ARBA" id="ARBA00005171"/>
    </source>
</evidence>
<keyword evidence="9" id="KW-0665">Pyrimidine biosynthesis</keyword>
<comment type="caution">
    <text evidence="15">The sequence shown here is derived from an EMBL/GenBank/DDBJ whole genome shotgun (WGS) entry which is preliminary data.</text>
</comment>
<dbReference type="EC" id="6.3.4.2" evidence="2"/>
<protein>
    <recommendedName>
        <fullName evidence="2">CTP synthase (glutamine hydrolyzing)</fullName>
        <ecNumber evidence="2">6.3.4.2</ecNumber>
    </recommendedName>
    <alternativeName>
        <fullName evidence="12">Cytidine 5'-triphosphate synthase</fullName>
    </alternativeName>
    <alternativeName>
        <fullName evidence="13">Cytidine triphosphate synthetase</fullName>
    </alternativeName>
    <alternativeName>
        <fullName evidence="11">UTP--ammonia ligase</fullName>
    </alternativeName>
</protein>
<keyword evidence="6" id="KW-0067">ATP-binding</keyword>
<dbReference type="Proteomes" id="UP000229749">
    <property type="component" value="Unassembled WGS sequence"/>
</dbReference>
<dbReference type="InterPro" id="IPR027417">
    <property type="entry name" value="P-loop_NTPase"/>
</dbReference>
<dbReference type="FunFam" id="3.40.50.300:FF:000009">
    <property type="entry name" value="CTP synthase"/>
    <property type="match status" value="1"/>
</dbReference>
<evidence type="ECO:0000256" key="12">
    <source>
        <dbReference type="ARBA" id="ARBA00079941"/>
    </source>
</evidence>
<accession>A0A2M7XES7</accession>
<evidence type="ECO:0000256" key="9">
    <source>
        <dbReference type="ARBA" id="ARBA00022975"/>
    </source>
</evidence>
<dbReference type="Pfam" id="PF06418">
    <property type="entry name" value="CTP_synth_N"/>
    <property type="match status" value="1"/>
</dbReference>
<dbReference type="Gene3D" id="3.40.50.300">
    <property type="entry name" value="P-loop containing nucleotide triphosphate hydrolases"/>
    <property type="match status" value="1"/>
</dbReference>
<dbReference type="GO" id="GO:0005524">
    <property type="term" value="F:ATP binding"/>
    <property type="evidence" value="ECO:0007669"/>
    <property type="project" value="UniProtKB-KW"/>
</dbReference>
<dbReference type="GO" id="GO:0042802">
    <property type="term" value="F:identical protein binding"/>
    <property type="evidence" value="ECO:0007669"/>
    <property type="project" value="TreeGrafter"/>
</dbReference>
<evidence type="ECO:0000256" key="13">
    <source>
        <dbReference type="ARBA" id="ARBA00083191"/>
    </source>
</evidence>
<evidence type="ECO:0000256" key="8">
    <source>
        <dbReference type="ARBA" id="ARBA00022962"/>
    </source>
</evidence>
<dbReference type="PANTHER" id="PTHR11550:SF0">
    <property type="entry name" value="CTP SYNTHASE-RELATED"/>
    <property type="match status" value="1"/>
</dbReference>
<name>A0A2M7XES7_9BACT</name>
<reference evidence="16" key="1">
    <citation type="submission" date="2017-09" db="EMBL/GenBank/DDBJ databases">
        <title>Depth-based differentiation of microbial function through sediment-hosted aquifers and enrichment of novel symbionts in the deep terrestrial subsurface.</title>
        <authorList>
            <person name="Probst A.J."/>
            <person name="Ladd B."/>
            <person name="Jarett J.K."/>
            <person name="Geller-Mcgrath D.E."/>
            <person name="Sieber C.M.K."/>
            <person name="Emerson J.B."/>
            <person name="Anantharaman K."/>
            <person name="Thomas B.C."/>
            <person name="Malmstrom R."/>
            <person name="Stieglmeier M."/>
            <person name="Klingl A."/>
            <person name="Woyke T."/>
            <person name="Ryan C.M."/>
            <person name="Banfield J.F."/>
        </authorList>
    </citation>
    <scope>NUCLEOTIDE SEQUENCE [LARGE SCALE GENOMIC DNA]</scope>
</reference>
<dbReference type="SUPFAM" id="SSF52540">
    <property type="entry name" value="P-loop containing nucleoside triphosphate hydrolases"/>
    <property type="match status" value="1"/>
</dbReference>
<comment type="catalytic activity">
    <reaction evidence="10">
        <text>UTP + L-glutamine + ATP + H2O = CTP + L-glutamate + ADP + phosphate + 2 H(+)</text>
        <dbReference type="Rhea" id="RHEA:26426"/>
        <dbReference type="ChEBI" id="CHEBI:15377"/>
        <dbReference type="ChEBI" id="CHEBI:15378"/>
        <dbReference type="ChEBI" id="CHEBI:29985"/>
        <dbReference type="ChEBI" id="CHEBI:30616"/>
        <dbReference type="ChEBI" id="CHEBI:37563"/>
        <dbReference type="ChEBI" id="CHEBI:43474"/>
        <dbReference type="ChEBI" id="CHEBI:46398"/>
        <dbReference type="ChEBI" id="CHEBI:58359"/>
        <dbReference type="ChEBI" id="CHEBI:456216"/>
        <dbReference type="EC" id="6.3.4.2"/>
    </reaction>
</comment>
<organism evidence="15 16">
    <name type="scientific">Candidatus Uhrbacteria bacterium CG_4_9_14_3_um_filter_36_7</name>
    <dbReference type="NCBI Taxonomy" id="1975033"/>
    <lineage>
        <taxon>Bacteria</taxon>
        <taxon>Candidatus Uhriibacteriota</taxon>
    </lineage>
</organism>
<dbReference type="PANTHER" id="PTHR11550">
    <property type="entry name" value="CTP SYNTHASE"/>
    <property type="match status" value="1"/>
</dbReference>
<evidence type="ECO:0000256" key="6">
    <source>
        <dbReference type="ARBA" id="ARBA00022840"/>
    </source>
</evidence>
<evidence type="ECO:0000313" key="16">
    <source>
        <dbReference type="Proteomes" id="UP000229749"/>
    </source>
</evidence>
<dbReference type="GO" id="GO:0019856">
    <property type="term" value="P:pyrimidine nucleobase biosynthetic process"/>
    <property type="evidence" value="ECO:0007669"/>
    <property type="project" value="TreeGrafter"/>
</dbReference>
<evidence type="ECO:0000259" key="14">
    <source>
        <dbReference type="Pfam" id="PF06418"/>
    </source>
</evidence>
<evidence type="ECO:0000256" key="5">
    <source>
        <dbReference type="ARBA" id="ARBA00022741"/>
    </source>
</evidence>
<dbReference type="EMBL" id="PFWS01000061">
    <property type="protein sequence ID" value="PJA46368.1"/>
    <property type="molecule type" value="Genomic_DNA"/>
</dbReference>
<evidence type="ECO:0000256" key="4">
    <source>
        <dbReference type="ARBA" id="ARBA00022723"/>
    </source>
</evidence>
<feature type="non-terminal residue" evidence="15">
    <location>
        <position position="291"/>
    </location>
</feature>
<evidence type="ECO:0000256" key="3">
    <source>
        <dbReference type="ARBA" id="ARBA00022598"/>
    </source>
</evidence>
<dbReference type="GO" id="GO:0003883">
    <property type="term" value="F:CTP synthase activity"/>
    <property type="evidence" value="ECO:0007669"/>
    <property type="project" value="UniProtKB-EC"/>
</dbReference>
<keyword evidence="7" id="KW-0460">Magnesium</keyword>
<keyword evidence="8" id="KW-0315">Glutamine amidotransferase</keyword>
<evidence type="ECO:0000256" key="2">
    <source>
        <dbReference type="ARBA" id="ARBA00012291"/>
    </source>
</evidence>
<keyword evidence="5" id="KW-0547">Nucleotide-binding</keyword>
<keyword evidence="4" id="KW-0479">Metal-binding</keyword>
<evidence type="ECO:0000313" key="15">
    <source>
        <dbReference type="EMBL" id="PJA46368.1"/>
    </source>
</evidence>
<evidence type="ECO:0000256" key="10">
    <source>
        <dbReference type="ARBA" id="ARBA00047781"/>
    </source>
</evidence>
<dbReference type="AlphaFoldDB" id="A0A2M7XES7"/>
<sequence length="291" mass="32937">MPQPKYIFVVGGVMSSVGKGVTSASIASILQCCGYKVTNVKCDMYVNIDAGTIRPTEHGEVFVGSDGIEADQDLGNYERFTGNRMSAVNYVTTGQVYQEVIRRERNLEYEGEDVEVVPDIPNEIIRRIQLAQKTNKAEITIIEFGGTVGEYQVLLFLEAARIMKVHYPNDVAFVLVSYLPLPQHVGEMKTKPTQYAIRTLNGAGIMADFLIARGEKTLDEKRRDKLAHVCNLREGTVIATPDVDSIYDIPLLFHEQKLEDRLLDVLHLKKRKKDFQVWENFSHKKKQIRQS</sequence>
<feature type="domain" description="CTP synthase N-terminal" evidence="14">
    <location>
        <begin position="5"/>
        <end position="268"/>
    </location>
</feature>